<dbReference type="GO" id="GO:0006355">
    <property type="term" value="P:regulation of DNA-templated transcription"/>
    <property type="evidence" value="ECO:0007669"/>
    <property type="project" value="InterPro"/>
</dbReference>
<dbReference type="PROSITE" id="PS01159">
    <property type="entry name" value="WW_DOMAIN_1"/>
    <property type="match status" value="1"/>
</dbReference>
<dbReference type="InterPro" id="IPR042294">
    <property type="entry name" value="SETD2_animal"/>
</dbReference>
<dbReference type="InterPro" id="IPR036020">
    <property type="entry name" value="WW_dom_sf"/>
</dbReference>
<dbReference type="PROSITE" id="PS51215">
    <property type="entry name" value="AWS"/>
    <property type="match status" value="1"/>
</dbReference>
<evidence type="ECO:0000259" key="9">
    <source>
        <dbReference type="PROSITE" id="PS50280"/>
    </source>
</evidence>
<dbReference type="SUPFAM" id="SSF82199">
    <property type="entry name" value="SET domain"/>
    <property type="match status" value="1"/>
</dbReference>
<protein>
    <recommendedName>
        <fullName evidence="13">Histone-lysine N-methyltransferase</fullName>
    </recommendedName>
</protein>
<reference evidence="11 12" key="1">
    <citation type="journal article" date="2018" name="Nat. Ecol. Evol.">
        <title>Genomic signatures of mitonuclear coevolution across populations of Tigriopus californicus.</title>
        <authorList>
            <person name="Barreto F.S."/>
            <person name="Watson E.T."/>
            <person name="Lima T.G."/>
            <person name="Willett C.S."/>
            <person name="Edmands S."/>
            <person name="Li W."/>
            <person name="Burton R.S."/>
        </authorList>
    </citation>
    <scope>NUCLEOTIDE SEQUENCE [LARGE SCALE GENOMIC DNA]</scope>
    <source>
        <strain evidence="11 12">San Diego</strain>
    </source>
</reference>
<feature type="region of interest" description="Disordered" evidence="7">
    <location>
        <begin position="1190"/>
        <end position="1239"/>
    </location>
</feature>
<dbReference type="Pfam" id="PF08236">
    <property type="entry name" value="SRI"/>
    <property type="match status" value="1"/>
</dbReference>
<dbReference type="GO" id="GO:0005694">
    <property type="term" value="C:chromosome"/>
    <property type="evidence" value="ECO:0007669"/>
    <property type="project" value="InterPro"/>
</dbReference>
<dbReference type="EMBL" id="VCGU01000459">
    <property type="protein sequence ID" value="TRY61716.1"/>
    <property type="molecule type" value="Genomic_DNA"/>
</dbReference>
<feature type="region of interest" description="Disordered" evidence="7">
    <location>
        <begin position="835"/>
        <end position="906"/>
    </location>
</feature>
<dbReference type="GO" id="GO:0005634">
    <property type="term" value="C:nucleus"/>
    <property type="evidence" value="ECO:0007669"/>
    <property type="project" value="UniProtKB-SubCell"/>
</dbReference>
<evidence type="ECO:0000313" key="11">
    <source>
        <dbReference type="EMBL" id="TRY61716.1"/>
    </source>
</evidence>
<feature type="domain" description="AWS" evidence="10">
    <location>
        <begin position="512"/>
        <end position="565"/>
    </location>
</feature>
<feature type="compositionally biased region" description="Pro residues" evidence="7">
    <location>
        <begin position="312"/>
        <end position="330"/>
    </location>
</feature>
<feature type="domain" description="WW" evidence="8">
    <location>
        <begin position="1541"/>
        <end position="1574"/>
    </location>
</feature>
<dbReference type="InterPro" id="IPR001202">
    <property type="entry name" value="WW_dom"/>
</dbReference>
<feature type="compositionally biased region" description="Polar residues" evidence="7">
    <location>
        <begin position="1512"/>
        <end position="1525"/>
    </location>
</feature>
<evidence type="ECO:0000259" key="10">
    <source>
        <dbReference type="PROSITE" id="PS51215"/>
    </source>
</evidence>
<feature type="compositionally biased region" description="Acidic residues" evidence="7">
    <location>
        <begin position="1597"/>
        <end position="1623"/>
    </location>
</feature>
<gene>
    <name evidence="11" type="ORF">TCAL_02122</name>
</gene>
<dbReference type="PROSITE" id="PS50020">
    <property type="entry name" value="WW_DOMAIN_2"/>
    <property type="match status" value="1"/>
</dbReference>
<feature type="compositionally biased region" description="Low complexity" evidence="7">
    <location>
        <begin position="133"/>
        <end position="144"/>
    </location>
</feature>
<dbReference type="InterPro" id="IPR013257">
    <property type="entry name" value="SRI"/>
</dbReference>
<evidence type="ECO:0000256" key="3">
    <source>
        <dbReference type="ARBA" id="ARBA00022679"/>
    </source>
</evidence>
<dbReference type="SMART" id="SM00317">
    <property type="entry name" value="SET"/>
    <property type="match status" value="1"/>
</dbReference>
<name>A0A553N8E0_TIGCA</name>
<dbReference type="OMA" id="IFICERR"/>
<dbReference type="InterPro" id="IPR001214">
    <property type="entry name" value="SET_dom"/>
</dbReference>
<evidence type="ECO:0000256" key="6">
    <source>
        <dbReference type="SAM" id="Coils"/>
    </source>
</evidence>
<dbReference type="InterPro" id="IPR006560">
    <property type="entry name" value="AWS_dom"/>
</dbReference>
<accession>A0A553N8E0</accession>
<dbReference type="SMART" id="SM00570">
    <property type="entry name" value="AWS"/>
    <property type="match status" value="1"/>
</dbReference>
<feature type="compositionally biased region" description="Basic residues" evidence="7">
    <location>
        <begin position="373"/>
        <end position="387"/>
    </location>
</feature>
<evidence type="ECO:0000256" key="5">
    <source>
        <dbReference type="ARBA" id="ARBA00023242"/>
    </source>
</evidence>
<organism evidence="11 12">
    <name type="scientific">Tigriopus californicus</name>
    <name type="common">Marine copepod</name>
    <dbReference type="NCBI Taxonomy" id="6832"/>
    <lineage>
        <taxon>Eukaryota</taxon>
        <taxon>Metazoa</taxon>
        <taxon>Ecdysozoa</taxon>
        <taxon>Arthropoda</taxon>
        <taxon>Crustacea</taxon>
        <taxon>Multicrustacea</taxon>
        <taxon>Hexanauplia</taxon>
        <taxon>Copepoda</taxon>
        <taxon>Harpacticoida</taxon>
        <taxon>Harpacticidae</taxon>
        <taxon>Tigriopus</taxon>
    </lineage>
</organism>
<dbReference type="Pfam" id="PF00856">
    <property type="entry name" value="SET"/>
    <property type="match status" value="1"/>
</dbReference>
<evidence type="ECO:0000259" key="8">
    <source>
        <dbReference type="PROSITE" id="PS50020"/>
    </source>
</evidence>
<feature type="region of interest" description="Disordered" evidence="7">
    <location>
        <begin position="935"/>
        <end position="972"/>
    </location>
</feature>
<dbReference type="Gene3D" id="2.20.70.10">
    <property type="match status" value="1"/>
</dbReference>
<keyword evidence="5" id="KW-0539">Nucleus</keyword>
<feature type="compositionally biased region" description="Low complexity" evidence="7">
    <location>
        <begin position="841"/>
        <end position="857"/>
    </location>
</feature>
<dbReference type="InterPro" id="IPR038190">
    <property type="entry name" value="SRI_sf"/>
</dbReference>
<keyword evidence="2" id="KW-0489">Methyltransferase</keyword>
<feature type="compositionally biased region" description="Polar residues" evidence="7">
    <location>
        <begin position="173"/>
        <end position="184"/>
    </location>
</feature>
<feature type="compositionally biased region" description="Polar residues" evidence="7">
    <location>
        <begin position="1193"/>
        <end position="1203"/>
    </location>
</feature>
<dbReference type="Pfam" id="PF17907">
    <property type="entry name" value="AWS"/>
    <property type="match status" value="1"/>
</dbReference>
<dbReference type="Gene3D" id="1.10.1740.100">
    <property type="entry name" value="Set2, Rpb1 interacting domain"/>
    <property type="match status" value="1"/>
</dbReference>
<dbReference type="GO" id="GO:0046975">
    <property type="term" value="F:histone H3K36 methyltransferase activity"/>
    <property type="evidence" value="ECO:0007669"/>
    <property type="project" value="InterPro"/>
</dbReference>
<keyword evidence="4" id="KW-0949">S-adenosyl-L-methionine</keyword>
<dbReference type="Gene3D" id="2.170.270.10">
    <property type="entry name" value="SET domain"/>
    <property type="match status" value="1"/>
</dbReference>
<feature type="compositionally biased region" description="Basic residues" evidence="7">
    <location>
        <begin position="1679"/>
        <end position="1691"/>
    </location>
</feature>
<comment type="subcellular location">
    <subcellularLocation>
        <location evidence="1">Nucleus</location>
    </subcellularLocation>
</comment>
<dbReference type="InterPro" id="IPR046341">
    <property type="entry name" value="SET_dom_sf"/>
</dbReference>
<feature type="region of interest" description="Disordered" evidence="7">
    <location>
        <begin position="1584"/>
        <end position="1696"/>
    </location>
</feature>
<feature type="region of interest" description="Disordered" evidence="7">
    <location>
        <begin position="1403"/>
        <end position="1466"/>
    </location>
</feature>
<dbReference type="PANTHER" id="PTHR46711">
    <property type="entry name" value="HISTONE-LYSINE N-METHYLTRANSFERASE SETD2"/>
    <property type="match status" value="1"/>
</dbReference>
<evidence type="ECO:0008006" key="13">
    <source>
        <dbReference type="Google" id="ProtNLM"/>
    </source>
</evidence>
<feature type="region of interest" description="Disordered" evidence="7">
    <location>
        <begin position="123"/>
        <end position="233"/>
    </location>
</feature>
<feature type="coiled-coil region" evidence="6">
    <location>
        <begin position="1161"/>
        <end position="1188"/>
    </location>
</feature>
<feature type="compositionally biased region" description="Acidic residues" evidence="7">
    <location>
        <begin position="1427"/>
        <end position="1437"/>
    </location>
</feature>
<keyword evidence="12" id="KW-1185">Reference proteome</keyword>
<dbReference type="STRING" id="6832.A0A553N8E0"/>
<proteinExistence type="predicted"/>
<feature type="compositionally biased region" description="Pro residues" evidence="7">
    <location>
        <begin position="1409"/>
        <end position="1421"/>
    </location>
</feature>
<dbReference type="SMART" id="SM00456">
    <property type="entry name" value="WW"/>
    <property type="match status" value="1"/>
</dbReference>
<dbReference type="GO" id="GO:0032259">
    <property type="term" value="P:methylation"/>
    <property type="evidence" value="ECO:0007669"/>
    <property type="project" value="UniProtKB-KW"/>
</dbReference>
<dbReference type="SUPFAM" id="SSF51045">
    <property type="entry name" value="WW domain"/>
    <property type="match status" value="1"/>
</dbReference>
<feature type="region of interest" description="Disordered" evidence="7">
    <location>
        <begin position="292"/>
        <end position="419"/>
    </location>
</feature>
<dbReference type="Pfam" id="PF00397">
    <property type="entry name" value="WW"/>
    <property type="match status" value="1"/>
</dbReference>
<feature type="compositionally biased region" description="Basic residues" evidence="7">
    <location>
        <begin position="154"/>
        <end position="166"/>
    </location>
</feature>
<evidence type="ECO:0000313" key="12">
    <source>
        <dbReference type="Proteomes" id="UP000318571"/>
    </source>
</evidence>
<evidence type="ECO:0000256" key="2">
    <source>
        <dbReference type="ARBA" id="ARBA00022603"/>
    </source>
</evidence>
<feature type="domain" description="SET" evidence="9">
    <location>
        <begin position="567"/>
        <end position="684"/>
    </location>
</feature>
<feature type="compositionally biased region" description="Low complexity" evidence="7">
    <location>
        <begin position="891"/>
        <end position="903"/>
    </location>
</feature>
<feature type="region of interest" description="Disordered" evidence="7">
    <location>
        <begin position="1"/>
        <end position="20"/>
    </location>
</feature>
<comment type="caution">
    <text evidence="11">The sequence shown here is derived from an EMBL/GenBank/DDBJ whole genome shotgun (WGS) entry which is preliminary data.</text>
</comment>
<dbReference type="Proteomes" id="UP000318571">
    <property type="component" value="Chromosome 8"/>
</dbReference>
<keyword evidence="3" id="KW-0808">Transferase</keyword>
<evidence type="ECO:0000256" key="7">
    <source>
        <dbReference type="SAM" id="MobiDB-lite"/>
    </source>
</evidence>
<evidence type="ECO:0000256" key="4">
    <source>
        <dbReference type="ARBA" id="ARBA00022691"/>
    </source>
</evidence>
<feature type="compositionally biased region" description="Basic and acidic residues" evidence="7">
    <location>
        <begin position="1643"/>
        <end position="1678"/>
    </location>
</feature>
<sequence>MSVGPLRWMDQARSGQEQAGIPRPVSGLVRPIRVIASIIFGTPNPGSSPHHSECPCGRVRCSQLAPFFLFVRLFWTLIEHHESRPVGARPLLLGRDTDANLSPPACRSLLPIMAEVVEPALAPVTPSPTPMDQASPPQAQPLPSGRGGWGRARGANRRSVRTRGRRSLAGTPAASSTALESTPATLAVPKRKRGRPPRTAGLARPTVTPSPVKSAVTPIRAPSPQPTELSGPSVIPANITRLLEQPPPGLNPARDVLYEKDPLEEDLGLASGSGSPSDHPVGSSLWLDLEEHCDGERPGSDDALTRPKRGPGRPPHPRPQPSAPADPPPVASTKCSESHSPAKVINGTSEGARSPVRAHDPEESLDSAEVTPRRKNGRLLRPLRSKTKPQMVEDLVPSKRAVPDETDQSSDEPLVPINPSILTGPSFTALGNREARLCLDKLGAKSPFVNETGSPIKPTRAYPKESKKGAFKDVNDINALPETKKEIRERLKSFSQIRDNQFLCERKFNKQSKGMECDCTLSKEDIAKGRKGCGDDCLNRLLMIECSKSCALGKLCGNRKFQQCDNSPVEIFKTHWKGIGLRAKADISGDEFIMEYVGEVLDMRQFRKRAKKYAKNDVQHFYFMALSGEYCIDATCKGNISRFINHSCDPNAETQKKPVPTPPAIPSVAPLVVPPEIPLEGDDTEFVPLLDEQEKIPMKLKKKRRKKRRSPRKIKNYEEEEHEEEVERLNQTGIRTKSHTVDLCRLMVRTTDIHTRLTIAHLIQQADKPCRRLFLDYNGLKLLQGWASELGWTHKELELKEAIEDVLDSLSVPHRTMLIESKMWDVVSHWATAKSKQDVMPSTPQHSTPPSTPLTTPVQGKSNDGSENGTSTNTSRAPSPSGTPAASINETTPSPKTTTPSVSSRRDEYDYIFSPNAQNQSSKVARSLNKELARATRSSSSLSSKEGVFNLGSSTPPTPGEESVNLSSPESKVESKALFATPFTSYDVNQDHKEEKPTPDLDSNAIIQPIVNQLIDLTFTFMSRGQSTLDPYLEKEIKCDDVTRMLVDGEEDSEPRSKSDQEAFEALIVKQKVEEMVETICQQSGQNSIPQDTVEAMDESSANDIDPVKKPEAETRQTLEQDSVEVQDFEACARLIQTIQTKARALLDDWECLKEMFKIPKKELNKLRAKHEEEADQAAAKYQAAQVKAIPTSAANSRSSTGAAFSRDPRGKPTPAFSSYERPHRIQAVRPESPTRREQTRISRFDDQSGLLHLHSSEYNLSRAHRRQLFRLRAETETREKERRVLLQKQHENKCYYLRLNAALTPMFPQYPEYFLDHTGQWAAMPPPYPEVEVTWGYATMAHLPLEAFSERDPPLPNPSFYYPPGVVEVSYLYGMPPDEEPAVVAPPIPPEEPPETVIDLRKIDLPPEDPPPPPPLPPGPKMMSMMDEEADEDESSSSESSTSSIHRQWHHQQQKPILPSDSIPFLSSESSDQIPFLSNDRSIPLTTELEFAQEDSCSLAHPEPSMKTDSQRASSTVVPSFSTIPTLTNSNGYLSASIVIRLPPKWKAAKSAEGRTYYYNCQTKETRWDPPIIAAVEDGVEEIDSLLMEVETASTDSDEPMEAKEEDGDTDDEDDDDDDEEEGSLKQDNPTELEIIASDLSAQEKELLLTKKKSREERRHERRQKRERDREKREYERKRRRERHGRHRKAGLVQEHFIPKRTEKDKVDLMTFTEIKARLANRDAIREAQEVEERAEADRDRELERAKRLAEVSAKLKEKTTTAAADTSSEVAKKFKERFTSELTHYILTKELKHCSRIEDLKCSDSVKKKTTEYVKKYMTKFGENYKRSPTQPPPPS</sequence>
<feature type="compositionally biased region" description="Polar residues" evidence="7">
    <location>
        <begin position="858"/>
        <end position="890"/>
    </location>
</feature>
<keyword evidence="6" id="KW-0175">Coiled coil</keyword>
<dbReference type="PROSITE" id="PS50280">
    <property type="entry name" value="SET"/>
    <property type="match status" value="1"/>
</dbReference>
<dbReference type="PANTHER" id="PTHR46711:SF1">
    <property type="entry name" value="HISTONE-LYSINE N-METHYLTRANSFERASE SETD2"/>
    <property type="match status" value="1"/>
</dbReference>
<dbReference type="CDD" id="cd00201">
    <property type="entry name" value="WW"/>
    <property type="match status" value="1"/>
</dbReference>
<evidence type="ECO:0000256" key="1">
    <source>
        <dbReference type="ARBA" id="ARBA00004123"/>
    </source>
</evidence>
<feature type="region of interest" description="Disordered" evidence="7">
    <location>
        <begin position="1495"/>
        <end position="1525"/>
    </location>
</feature>
<feature type="compositionally biased region" description="Basic and acidic residues" evidence="7">
    <location>
        <begin position="292"/>
        <end position="305"/>
    </location>
</feature>